<evidence type="ECO:0000256" key="7">
    <source>
        <dbReference type="ARBA" id="ARBA00022837"/>
    </source>
</evidence>
<keyword evidence="4 10" id="KW-0245">EGF-like domain</keyword>
<comment type="caution">
    <text evidence="10">Lacks conserved residue(s) required for the propagation of feature annotation.</text>
</comment>
<evidence type="ECO:0000259" key="12">
    <source>
        <dbReference type="PROSITE" id="PS51364"/>
    </source>
</evidence>
<dbReference type="PANTHER" id="PTHR24040:SF16">
    <property type="entry name" value="FIBRILLIN-2-LIKE PROTEIN"/>
    <property type="match status" value="1"/>
</dbReference>
<keyword evidence="8" id="KW-1015">Disulfide bond</keyword>
<dbReference type="InterPro" id="IPR051145">
    <property type="entry name" value="GAS-SHBG-PROS"/>
</dbReference>
<dbReference type="Gene3D" id="2.10.25.10">
    <property type="entry name" value="Laminin"/>
    <property type="match status" value="3"/>
</dbReference>
<dbReference type="InterPro" id="IPR026823">
    <property type="entry name" value="cEGF"/>
</dbReference>
<dbReference type="SMART" id="SM00179">
    <property type="entry name" value="EGF_CA"/>
    <property type="match status" value="3"/>
</dbReference>
<dbReference type="InterPro" id="IPR009030">
    <property type="entry name" value="Growth_fac_rcpt_cys_sf"/>
</dbReference>
<dbReference type="CDD" id="cd00054">
    <property type="entry name" value="EGF_CA"/>
    <property type="match status" value="1"/>
</dbReference>
<keyword evidence="9" id="KW-0325">Glycoprotein</keyword>
<dbReference type="PROSITE" id="PS01187">
    <property type="entry name" value="EGF_CA"/>
    <property type="match status" value="2"/>
</dbReference>
<dbReference type="PROSITE" id="PS00010">
    <property type="entry name" value="ASX_HYDROXYL"/>
    <property type="match status" value="3"/>
</dbReference>
<evidence type="ECO:0000256" key="10">
    <source>
        <dbReference type="PROSITE-ProRule" id="PRU00076"/>
    </source>
</evidence>
<dbReference type="InParanoid" id="A0A6P8P6R0"/>
<dbReference type="KEGG" id="gsh:117348474"/>
<evidence type="ECO:0000313" key="13">
    <source>
        <dbReference type="Proteomes" id="UP000515159"/>
    </source>
</evidence>
<sequence>MSRNAEEDIDECQVGNGGCDTTCTNSEGSYECSCRHGFALMPDQRTCTDIDECENNPNICGGGQCTNIPSEYRCLCFDGYMASVDMKTCLDVNECDLNPNICLQGTCENTKGSYICHCDPGYSSKKGSTGCTDMRRSLCYRKYYTENQTCDGELPFNMTKKMCCCSYNIGQAWNKPCEQCPVPSTDAFSTLCGYSRPGFVIDIYTGLPIDGRR</sequence>
<feature type="domain" description="TB" evidence="12">
    <location>
        <begin position="137"/>
        <end position="192"/>
    </location>
</feature>
<evidence type="ECO:0000256" key="2">
    <source>
        <dbReference type="ARBA" id="ARBA00022525"/>
    </source>
</evidence>
<organism evidence="13 14">
    <name type="scientific">Geotrypetes seraphini</name>
    <name type="common">Gaboon caecilian</name>
    <name type="synonym">Caecilia seraphini</name>
    <dbReference type="NCBI Taxonomy" id="260995"/>
    <lineage>
        <taxon>Eukaryota</taxon>
        <taxon>Metazoa</taxon>
        <taxon>Chordata</taxon>
        <taxon>Craniata</taxon>
        <taxon>Vertebrata</taxon>
        <taxon>Euteleostomi</taxon>
        <taxon>Amphibia</taxon>
        <taxon>Gymnophiona</taxon>
        <taxon>Geotrypetes</taxon>
    </lineage>
</organism>
<reference evidence="14" key="1">
    <citation type="submission" date="2025-08" db="UniProtKB">
        <authorList>
            <consortium name="RefSeq"/>
        </authorList>
    </citation>
    <scope>IDENTIFICATION</scope>
</reference>
<protein>
    <submittedName>
        <fullName evidence="14">Fibrillin-1-like</fullName>
    </submittedName>
</protein>
<comment type="subcellular location">
    <subcellularLocation>
        <location evidence="1">Secreted</location>
        <location evidence="1">Extracellular space</location>
        <location evidence="1">Extracellular matrix</location>
    </subcellularLocation>
</comment>
<evidence type="ECO:0000256" key="9">
    <source>
        <dbReference type="ARBA" id="ARBA00023180"/>
    </source>
</evidence>
<dbReference type="FunFam" id="2.10.25.10:FF:000058">
    <property type="entry name" value="Fibrillin 2"/>
    <property type="match status" value="1"/>
</dbReference>
<accession>A0A6P8P6R0</accession>
<dbReference type="InterPro" id="IPR000152">
    <property type="entry name" value="EGF-type_Asp/Asn_hydroxyl_site"/>
</dbReference>
<evidence type="ECO:0000256" key="1">
    <source>
        <dbReference type="ARBA" id="ARBA00004498"/>
    </source>
</evidence>
<dbReference type="SUPFAM" id="SSF57581">
    <property type="entry name" value="TB module/8-cys domain"/>
    <property type="match status" value="1"/>
</dbReference>
<dbReference type="InterPro" id="IPR036773">
    <property type="entry name" value="TB_dom_sf"/>
</dbReference>
<dbReference type="SUPFAM" id="SSF57184">
    <property type="entry name" value="Growth factor receptor domain"/>
    <property type="match status" value="1"/>
</dbReference>
<proteinExistence type="predicted"/>
<dbReference type="FunFam" id="3.90.290.10:FF:000005">
    <property type="entry name" value="Fibrillin 2"/>
    <property type="match status" value="1"/>
</dbReference>
<dbReference type="OrthoDB" id="10045365at2759"/>
<keyword evidence="7" id="KW-0106">Calcium</keyword>
<dbReference type="InterPro" id="IPR017878">
    <property type="entry name" value="TB_dom"/>
</dbReference>
<evidence type="ECO:0000256" key="5">
    <source>
        <dbReference type="ARBA" id="ARBA00022729"/>
    </source>
</evidence>
<name>A0A6P8P6R0_GEOSA</name>
<feature type="domain" description="EGF-like" evidence="11">
    <location>
        <begin position="91"/>
        <end position="128"/>
    </location>
</feature>
<dbReference type="Pfam" id="PF12662">
    <property type="entry name" value="cEGF"/>
    <property type="match status" value="1"/>
</dbReference>
<evidence type="ECO:0000256" key="6">
    <source>
        <dbReference type="ARBA" id="ARBA00022737"/>
    </source>
</evidence>
<dbReference type="PROSITE" id="PS51364">
    <property type="entry name" value="TB"/>
    <property type="match status" value="1"/>
</dbReference>
<dbReference type="SMART" id="SM00181">
    <property type="entry name" value="EGF"/>
    <property type="match status" value="3"/>
</dbReference>
<dbReference type="Pfam" id="PF07645">
    <property type="entry name" value="EGF_CA"/>
    <property type="match status" value="1"/>
</dbReference>
<dbReference type="Gene3D" id="3.90.290.10">
    <property type="entry name" value="TGF-beta binding (TB) domain"/>
    <property type="match status" value="1"/>
</dbReference>
<dbReference type="PROSITE" id="PS01186">
    <property type="entry name" value="EGF_2"/>
    <property type="match status" value="2"/>
</dbReference>
<keyword evidence="6" id="KW-0677">Repeat</keyword>
<feature type="domain" description="EGF-like" evidence="11">
    <location>
        <begin position="8"/>
        <end position="48"/>
    </location>
</feature>
<dbReference type="InterPro" id="IPR001881">
    <property type="entry name" value="EGF-like_Ca-bd_dom"/>
</dbReference>
<dbReference type="PROSITE" id="PS50026">
    <property type="entry name" value="EGF_3"/>
    <property type="match status" value="3"/>
</dbReference>
<dbReference type="FunFam" id="2.10.25.10:FF:000086">
    <property type="entry name" value="Fibrillin 2"/>
    <property type="match status" value="1"/>
</dbReference>
<evidence type="ECO:0000259" key="11">
    <source>
        <dbReference type="PROSITE" id="PS50026"/>
    </source>
</evidence>
<keyword evidence="3" id="KW-0272">Extracellular matrix</keyword>
<dbReference type="FunFam" id="2.10.25.10:FF:000008">
    <property type="entry name" value="Signal peptide, CUB domain, EGF-like 2"/>
    <property type="match status" value="1"/>
</dbReference>
<gene>
    <name evidence="14" type="primary">LOC117348474</name>
</gene>
<dbReference type="InterPro" id="IPR049883">
    <property type="entry name" value="NOTCH1_EGF-like"/>
</dbReference>
<dbReference type="PANTHER" id="PTHR24040">
    <property type="entry name" value="LAMININ G-LIKE DOMAIN-CONTAINING PROTEIN"/>
    <property type="match status" value="1"/>
</dbReference>
<dbReference type="InterPro" id="IPR018097">
    <property type="entry name" value="EGF_Ca-bd_CS"/>
</dbReference>
<dbReference type="GO" id="GO:0005509">
    <property type="term" value="F:calcium ion binding"/>
    <property type="evidence" value="ECO:0007669"/>
    <property type="project" value="InterPro"/>
</dbReference>
<dbReference type="GeneID" id="117348474"/>
<keyword evidence="13" id="KW-1185">Reference proteome</keyword>
<feature type="domain" description="EGF-like" evidence="11">
    <location>
        <begin position="49"/>
        <end position="90"/>
    </location>
</feature>
<keyword evidence="2" id="KW-0964">Secreted</keyword>
<evidence type="ECO:0000256" key="3">
    <source>
        <dbReference type="ARBA" id="ARBA00022530"/>
    </source>
</evidence>
<dbReference type="Pfam" id="PF00683">
    <property type="entry name" value="TB"/>
    <property type="match status" value="1"/>
</dbReference>
<evidence type="ECO:0000256" key="4">
    <source>
        <dbReference type="ARBA" id="ARBA00022536"/>
    </source>
</evidence>
<dbReference type="Proteomes" id="UP000515159">
    <property type="component" value="Chromosome 14"/>
</dbReference>
<keyword evidence="5" id="KW-0732">Signal</keyword>
<dbReference type="AlphaFoldDB" id="A0A6P8P6R0"/>
<dbReference type="InterPro" id="IPR000742">
    <property type="entry name" value="EGF"/>
</dbReference>
<evidence type="ECO:0000313" key="14">
    <source>
        <dbReference type="RefSeq" id="XP_033776560.1"/>
    </source>
</evidence>
<dbReference type="RefSeq" id="XP_033776560.1">
    <property type="nucleotide sequence ID" value="XM_033920669.1"/>
</dbReference>
<evidence type="ECO:0000256" key="8">
    <source>
        <dbReference type="ARBA" id="ARBA00023157"/>
    </source>
</evidence>